<dbReference type="OrthoDB" id="10332718at2759"/>
<sequence>MLAEEKAEEKAEEEIIYGTVNVQINGSREIPLTFSIPEFRRVLELPNPNLLVSGVIASFFPPPELDEDVEDVDHMSE</sequence>
<reference evidence="1 2" key="2">
    <citation type="submission" date="2013-11" db="EMBL/GenBank/DDBJ databases">
        <title>The Genome Sequence of Phytophthora parasitica INRA-310.</title>
        <authorList>
            <consortium name="The Broad Institute Genomics Platform"/>
            <person name="Russ C."/>
            <person name="Tyler B."/>
            <person name="Panabieres F."/>
            <person name="Shan W."/>
            <person name="Tripathy S."/>
            <person name="Grunwald N."/>
            <person name="Machado M."/>
            <person name="Johnson C.S."/>
            <person name="Arredondo F."/>
            <person name="Hong C."/>
            <person name="Coffey M."/>
            <person name="Young S.K."/>
            <person name="Zeng Q."/>
            <person name="Gargeya S."/>
            <person name="Fitzgerald M."/>
            <person name="Abouelleil A."/>
            <person name="Alvarado L."/>
            <person name="Chapman S.B."/>
            <person name="Gainer-Dewar J."/>
            <person name="Goldberg J."/>
            <person name="Griggs A."/>
            <person name="Gujja S."/>
            <person name="Hansen M."/>
            <person name="Howarth C."/>
            <person name="Imamovic A."/>
            <person name="Ireland A."/>
            <person name="Larimer J."/>
            <person name="McCowan C."/>
            <person name="Murphy C."/>
            <person name="Pearson M."/>
            <person name="Poon T.W."/>
            <person name="Priest M."/>
            <person name="Roberts A."/>
            <person name="Saif S."/>
            <person name="Shea T."/>
            <person name="Sykes S."/>
            <person name="Wortman J."/>
            <person name="Nusbaum C."/>
            <person name="Birren B."/>
        </authorList>
    </citation>
    <scope>NUCLEOTIDE SEQUENCE [LARGE SCALE GENOMIC DNA]</scope>
    <source>
        <strain evidence="1 2">INRA-310</strain>
    </source>
</reference>
<reference evidence="2" key="1">
    <citation type="submission" date="2011-12" db="EMBL/GenBank/DDBJ databases">
        <authorList>
            <consortium name="The Broad Institute Genome Sequencing Platform"/>
            <person name="Russ C."/>
            <person name="Tyler B."/>
            <person name="Panabieres F."/>
            <person name="Shan W."/>
            <person name="Tripathy S."/>
            <person name="Grunwald N."/>
            <person name="Machado M."/>
            <person name="Young S.K."/>
            <person name="Zeng Q."/>
            <person name="Gargeya S."/>
            <person name="Fitzgerald M."/>
            <person name="Haas B."/>
            <person name="Abouelleil A."/>
            <person name="Alvarado L."/>
            <person name="Arachchi H.M."/>
            <person name="Berlin A."/>
            <person name="Chapman S.B."/>
            <person name="Gearin G."/>
            <person name="Goldberg J."/>
            <person name="Griggs A."/>
            <person name="Gujja S."/>
            <person name="Hansen M."/>
            <person name="Heiman D."/>
            <person name="Howarth C."/>
            <person name="Larimer J."/>
            <person name="Lui A."/>
            <person name="MacDonald P.J.P."/>
            <person name="McCowen C."/>
            <person name="Montmayeur A."/>
            <person name="Murphy C."/>
            <person name="Neiman D."/>
            <person name="Pearson M."/>
            <person name="Priest M."/>
            <person name="Roberts A."/>
            <person name="Saif S."/>
            <person name="Shea T."/>
            <person name="Sisk P."/>
            <person name="Stolte C."/>
            <person name="Sykes S."/>
            <person name="Wortman J."/>
            <person name="Nusbaum C."/>
            <person name="Birren B."/>
        </authorList>
    </citation>
    <scope>NUCLEOTIDE SEQUENCE [LARGE SCALE GENOMIC DNA]</scope>
    <source>
        <strain evidence="2">INRA-310</strain>
    </source>
</reference>
<dbReference type="EMBL" id="KI669561">
    <property type="protein sequence ID" value="ETN23979.1"/>
    <property type="molecule type" value="Genomic_DNA"/>
</dbReference>
<evidence type="ECO:0000313" key="1">
    <source>
        <dbReference type="EMBL" id="ETN23979.1"/>
    </source>
</evidence>
<protein>
    <submittedName>
        <fullName evidence="1">Uncharacterized protein</fullName>
    </submittedName>
</protein>
<dbReference type="Proteomes" id="UP000018817">
    <property type="component" value="Unassembled WGS sequence"/>
</dbReference>
<dbReference type="GeneID" id="20170814"/>
<dbReference type="VEuPathDB" id="FungiDB:PPTG_00446"/>
<dbReference type="RefSeq" id="XP_008890096.1">
    <property type="nucleotide sequence ID" value="XM_008891848.1"/>
</dbReference>
<evidence type="ECO:0000313" key="2">
    <source>
        <dbReference type="Proteomes" id="UP000018817"/>
    </source>
</evidence>
<proteinExistence type="predicted"/>
<accession>W2RH50</accession>
<name>W2RH50_PHYN3</name>
<organism evidence="1 2">
    <name type="scientific">Phytophthora nicotianae (strain INRA-310)</name>
    <name type="common">Phytophthora parasitica</name>
    <dbReference type="NCBI Taxonomy" id="761204"/>
    <lineage>
        <taxon>Eukaryota</taxon>
        <taxon>Sar</taxon>
        <taxon>Stramenopiles</taxon>
        <taxon>Oomycota</taxon>
        <taxon>Peronosporomycetes</taxon>
        <taxon>Peronosporales</taxon>
        <taxon>Peronosporaceae</taxon>
        <taxon>Phytophthora</taxon>
    </lineage>
</organism>
<gene>
    <name evidence="1" type="ORF">PPTG_00446</name>
</gene>
<dbReference type="AlphaFoldDB" id="W2RH50"/>